<dbReference type="InterPro" id="IPR002525">
    <property type="entry name" value="Transp_IS110-like_N"/>
</dbReference>
<evidence type="ECO:0000313" key="5">
    <source>
        <dbReference type="EMBL" id="PRH85652.1"/>
    </source>
</evidence>
<dbReference type="GO" id="GO:0004803">
    <property type="term" value="F:transposase activity"/>
    <property type="evidence" value="ECO:0007669"/>
    <property type="project" value="InterPro"/>
</dbReference>
<keyword evidence="8" id="KW-1185">Reference proteome</keyword>
<dbReference type="InterPro" id="IPR003346">
    <property type="entry name" value="Transposase_20"/>
</dbReference>
<dbReference type="EMBL" id="PUEJ01000008">
    <property type="protein sequence ID" value="PRH85652.1"/>
    <property type="molecule type" value="Genomic_DNA"/>
</dbReference>
<dbReference type="GO" id="GO:0006313">
    <property type="term" value="P:DNA transposition"/>
    <property type="evidence" value="ECO:0007669"/>
    <property type="project" value="InterPro"/>
</dbReference>
<dbReference type="EMBL" id="PUEJ01000002">
    <property type="protein sequence ID" value="PRH88983.1"/>
    <property type="molecule type" value="Genomic_DNA"/>
</dbReference>
<organism evidence="6 8">
    <name type="scientific">Labrys okinawensis</name>
    <dbReference type="NCBI Taxonomy" id="346911"/>
    <lineage>
        <taxon>Bacteria</taxon>
        <taxon>Pseudomonadati</taxon>
        <taxon>Pseudomonadota</taxon>
        <taxon>Alphaproteobacteria</taxon>
        <taxon>Hyphomicrobiales</taxon>
        <taxon>Xanthobacteraceae</taxon>
        <taxon>Labrys</taxon>
    </lineage>
</organism>
<dbReference type="Pfam" id="PF01548">
    <property type="entry name" value="DEDD_Tnp_IS110"/>
    <property type="match status" value="1"/>
</dbReference>
<evidence type="ECO:0000259" key="1">
    <source>
        <dbReference type="Pfam" id="PF01548"/>
    </source>
</evidence>
<dbReference type="EMBL" id="PUEJ01000010">
    <property type="protein sequence ID" value="PRH85124.1"/>
    <property type="molecule type" value="Genomic_DNA"/>
</dbReference>
<evidence type="ECO:0000259" key="2">
    <source>
        <dbReference type="Pfam" id="PF02371"/>
    </source>
</evidence>
<gene>
    <name evidence="6" type="ORF">C5L14_04235</name>
    <name evidence="7" type="ORF">C5L14_04905</name>
    <name evidence="5" type="ORF">C5L14_20675</name>
    <name evidence="4" type="ORF">C5L14_23760</name>
    <name evidence="3" type="ORF">C5L14_24995</name>
</gene>
<dbReference type="PANTHER" id="PTHR33055">
    <property type="entry name" value="TRANSPOSASE FOR INSERTION SEQUENCE ELEMENT IS1111A"/>
    <property type="match status" value="1"/>
</dbReference>
<evidence type="ECO:0000313" key="7">
    <source>
        <dbReference type="EMBL" id="PRH88983.1"/>
    </source>
</evidence>
<dbReference type="Pfam" id="PF02371">
    <property type="entry name" value="Transposase_20"/>
    <property type="match status" value="1"/>
</dbReference>
<dbReference type="GO" id="GO:0003677">
    <property type="term" value="F:DNA binding"/>
    <property type="evidence" value="ECO:0007669"/>
    <property type="project" value="InterPro"/>
</dbReference>
<dbReference type="Proteomes" id="UP000237682">
    <property type="component" value="Unassembled WGS sequence"/>
</dbReference>
<name>A0A2S9QHY6_9HYPH</name>
<dbReference type="NCBIfam" id="NF033542">
    <property type="entry name" value="transpos_IS110"/>
    <property type="match status" value="1"/>
</dbReference>
<evidence type="ECO:0000313" key="6">
    <source>
        <dbReference type="EMBL" id="PRH88969.1"/>
    </source>
</evidence>
<dbReference type="InterPro" id="IPR047650">
    <property type="entry name" value="Transpos_IS110"/>
</dbReference>
<evidence type="ECO:0000313" key="3">
    <source>
        <dbReference type="EMBL" id="PRH84892.1"/>
    </source>
</evidence>
<accession>A0A2S9QHY6</accession>
<sequence>MIHPGFIGIDVSKHHLDIFNATTQHVERIDNTPQAITSTFERLRADPIKLVAFEATGPYDGPLRTALASLQLSLVRINPARARDFAKSIGLLAKTDAIDARMLAAMAQCLNLQADPADDPHRQQLALLHKRRDQFVATRKQELTRLAQADMAQIRDSLLDHLAWLEAAIASLDQHITRLIARHDSLEQRRQLMCSTPGIGKVISTTLLALLPELGQRSPKTIAALAGLAPFNRDSGLMRGTRKVIGGRRRVRQALYMAAVSASRSKSNFAQTYRALRQAGKPPKLALIALARKILITLNAILRDQAPFKA</sequence>
<dbReference type="EMBL" id="PUEJ01000002">
    <property type="protein sequence ID" value="PRH88969.1"/>
    <property type="molecule type" value="Genomic_DNA"/>
</dbReference>
<evidence type="ECO:0000313" key="4">
    <source>
        <dbReference type="EMBL" id="PRH85124.1"/>
    </source>
</evidence>
<evidence type="ECO:0000313" key="8">
    <source>
        <dbReference type="Proteomes" id="UP000237682"/>
    </source>
</evidence>
<reference evidence="6 8" key="1">
    <citation type="submission" date="2018-02" db="EMBL/GenBank/DDBJ databases">
        <title>Whole genome sequencing of endophytic bacterium.</title>
        <authorList>
            <person name="Eedara R."/>
            <person name="Podile A.R."/>
        </authorList>
    </citation>
    <scope>NUCLEOTIDE SEQUENCE [LARGE SCALE GENOMIC DNA]</scope>
    <source>
        <strain evidence="6 8">RP1T</strain>
    </source>
</reference>
<feature type="domain" description="Transposase IS110-like N-terminal" evidence="1">
    <location>
        <begin position="7"/>
        <end position="148"/>
    </location>
</feature>
<protein>
    <submittedName>
        <fullName evidence="6">IS110 family transposase</fullName>
    </submittedName>
</protein>
<dbReference type="AlphaFoldDB" id="A0A2S9QHY6"/>
<dbReference type="EMBL" id="PUEJ01000011">
    <property type="protein sequence ID" value="PRH84892.1"/>
    <property type="molecule type" value="Genomic_DNA"/>
</dbReference>
<comment type="caution">
    <text evidence="6">The sequence shown here is derived from an EMBL/GenBank/DDBJ whole genome shotgun (WGS) entry which is preliminary data.</text>
</comment>
<feature type="domain" description="Transposase IS116/IS110/IS902 C-terminal" evidence="2">
    <location>
        <begin position="191"/>
        <end position="273"/>
    </location>
</feature>
<proteinExistence type="predicted"/>
<dbReference type="PANTHER" id="PTHR33055:SF13">
    <property type="entry name" value="TRANSPOSASE"/>
    <property type="match status" value="1"/>
</dbReference>